<sequence length="146" mass="16501">MSRDEPRFPVSVEIPVAWGEMDALNHVNNVVYFRYFETVRIEYLRRIGMLDVLSTAGVGPVLAETSARYRRPVTFPDTLRAEARVIELDEHGFTMEYRILSQAQQTVTTEGSARVVMVDFGTGRRAPLGEALKRRVLQLEGENNAG</sequence>
<dbReference type="SUPFAM" id="SSF54637">
    <property type="entry name" value="Thioesterase/thiol ester dehydrase-isomerase"/>
    <property type="match status" value="1"/>
</dbReference>
<dbReference type="PANTHER" id="PTHR31793">
    <property type="entry name" value="4-HYDROXYBENZOYL-COA THIOESTERASE FAMILY MEMBER"/>
    <property type="match status" value="1"/>
</dbReference>
<accession>A0A231MW55</accession>
<dbReference type="GO" id="GO:0047617">
    <property type="term" value="F:fatty acyl-CoA hydrolase activity"/>
    <property type="evidence" value="ECO:0007669"/>
    <property type="project" value="TreeGrafter"/>
</dbReference>
<dbReference type="CDD" id="cd00586">
    <property type="entry name" value="4HBT"/>
    <property type="match status" value="1"/>
</dbReference>
<dbReference type="RefSeq" id="WP_094040563.1">
    <property type="nucleotide sequence ID" value="NZ_CP012621.1"/>
</dbReference>
<dbReference type="Gene3D" id="3.10.129.10">
    <property type="entry name" value="Hotdog Thioesterase"/>
    <property type="match status" value="1"/>
</dbReference>
<evidence type="ECO:0000313" key="1">
    <source>
        <dbReference type="EMBL" id="ATG72697.1"/>
    </source>
</evidence>
<dbReference type="PANTHER" id="PTHR31793:SF40">
    <property type="entry name" value="ACYL-COA THIOESTER HYDROLASE, YBGC_YBAW FAMILY"/>
    <property type="match status" value="1"/>
</dbReference>
<dbReference type="OrthoDB" id="9799036at2"/>
<dbReference type="Proteomes" id="UP000217763">
    <property type="component" value="Chromosome"/>
</dbReference>
<keyword evidence="2" id="KW-1185">Reference proteome</keyword>
<dbReference type="EMBL" id="CP012621">
    <property type="protein sequence ID" value="ATG72697.1"/>
    <property type="molecule type" value="Genomic_DNA"/>
</dbReference>
<gene>
    <name evidence="1" type="ORF">AN401_01605</name>
</gene>
<reference evidence="2" key="1">
    <citation type="submission" date="2015-09" db="EMBL/GenBank/DDBJ databases">
        <authorList>
            <person name="Shao Z."/>
            <person name="Wang L."/>
        </authorList>
    </citation>
    <scope>NUCLEOTIDE SEQUENCE [LARGE SCALE GENOMIC DNA]</scope>
    <source>
        <strain evidence="2">F13-1</strain>
    </source>
</reference>
<protein>
    <submittedName>
        <fullName evidence="1">Thioesterase</fullName>
    </submittedName>
</protein>
<proteinExistence type="predicted"/>
<organism evidence="1 2">
    <name type="scientific">Zobellella denitrificans</name>
    <dbReference type="NCBI Taxonomy" id="347534"/>
    <lineage>
        <taxon>Bacteria</taxon>
        <taxon>Pseudomonadati</taxon>
        <taxon>Pseudomonadota</taxon>
        <taxon>Gammaproteobacteria</taxon>
        <taxon>Aeromonadales</taxon>
        <taxon>Aeromonadaceae</taxon>
        <taxon>Zobellella</taxon>
    </lineage>
</organism>
<dbReference type="Pfam" id="PF13279">
    <property type="entry name" value="4HBT_2"/>
    <property type="match status" value="1"/>
</dbReference>
<dbReference type="InterPro" id="IPR050563">
    <property type="entry name" value="4-hydroxybenzoyl-CoA_TE"/>
</dbReference>
<evidence type="ECO:0000313" key="2">
    <source>
        <dbReference type="Proteomes" id="UP000217763"/>
    </source>
</evidence>
<name>A0A231MW55_9GAMM</name>
<dbReference type="AlphaFoldDB" id="A0A231MW55"/>
<dbReference type="KEGG" id="zdf:AN401_01605"/>
<dbReference type="InterPro" id="IPR029069">
    <property type="entry name" value="HotDog_dom_sf"/>
</dbReference>